<evidence type="ECO:0000256" key="1">
    <source>
        <dbReference type="ARBA" id="ARBA00004123"/>
    </source>
</evidence>
<dbReference type="PANTHER" id="PTHR19860:SF16">
    <property type="entry name" value="DDB1- AND CUL4-ASSOCIATED FACTOR 12"/>
    <property type="match status" value="1"/>
</dbReference>
<dbReference type="AlphaFoldDB" id="A0AAD9K711"/>
<dbReference type="SUPFAM" id="SSF50978">
    <property type="entry name" value="WD40 repeat-like"/>
    <property type="match status" value="1"/>
</dbReference>
<dbReference type="InterPro" id="IPR015943">
    <property type="entry name" value="WD40/YVTN_repeat-like_dom_sf"/>
</dbReference>
<keyword evidence="8" id="KW-0539">Nucleus</keyword>
<feature type="domain" description="DDB1- and CUL4-associated factor 12 beta-propeller" evidence="11">
    <location>
        <begin position="57"/>
        <end position="419"/>
    </location>
</feature>
<keyword evidence="5 10" id="KW-0853">WD repeat</keyword>
<dbReference type="Proteomes" id="UP001209878">
    <property type="component" value="Unassembled WGS sequence"/>
</dbReference>
<evidence type="ECO:0000256" key="9">
    <source>
        <dbReference type="ARBA" id="ARBA00038022"/>
    </source>
</evidence>
<name>A0AAD9K711_RIDPI</name>
<evidence type="ECO:0000256" key="4">
    <source>
        <dbReference type="ARBA" id="ARBA00022490"/>
    </source>
</evidence>
<dbReference type="GO" id="GO:0080008">
    <property type="term" value="C:Cul4-RING E3 ubiquitin ligase complex"/>
    <property type="evidence" value="ECO:0007669"/>
    <property type="project" value="TreeGrafter"/>
</dbReference>
<reference evidence="12" key="1">
    <citation type="journal article" date="2023" name="Mol. Biol. Evol.">
        <title>Third-Generation Sequencing Reveals the Adaptive Role of the Epigenome in Three Deep-Sea Polychaetes.</title>
        <authorList>
            <person name="Perez M."/>
            <person name="Aroh O."/>
            <person name="Sun Y."/>
            <person name="Lan Y."/>
            <person name="Juniper S.K."/>
            <person name="Young C.R."/>
            <person name="Angers B."/>
            <person name="Qian P.Y."/>
        </authorList>
    </citation>
    <scope>NUCLEOTIDE SEQUENCE</scope>
    <source>
        <strain evidence="12">R07B-5</strain>
    </source>
</reference>
<evidence type="ECO:0000313" key="13">
    <source>
        <dbReference type="Proteomes" id="UP001209878"/>
    </source>
</evidence>
<evidence type="ECO:0000256" key="10">
    <source>
        <dbReference type="PROSITE-ProRule" id="PRU00221"/>
    </source>
</evidence>
<dbReference type="GO" id="GO:0005737">
    <property type="term" value="C:cytoplasm"/>
    <property type="evidence" value="ECO:0007669"/>
    <property type="project" value="UniProtKB-SubCell"/>
</dbReference>
<comment type="pathway">
    <text evidence="3">Protein modification; protein ubiquitination.</text>
</comment>
<dbReference type="InterPro" id="IPR051191">
    <property type="entry name" value="DCAF12"/>
</dbReference>
<keyword evidence="6" id="KW-0677">Repeat</keyword>
<keyword evidence="7" id="KW-0833">Ubl conjugation pathway</keyword>
<evidence type="ECO:0000256" key="5">
    <source>
        <dbReference type="ARBA" id="ARBA00022574"/>
    </source>
</evidence>
<dbReference type="GO" id="GO:0005634">
    <property type="term" value="C:nucleus"/>
    <property type="evidence" value="ECO:0007669"/>
    <property type="project" value="UniProtKB-SubCell"/>
</dbReference>
<proteinExistence type="inferred from homology"/>
<sequence length="420" mass="47178">MCEYKKPSHRHGEHRLGDDQQFWPSTEIFRYIQRRQNGHHVGYYPRRLMSQFVARQLPGLLSEKEYALGDINKIFASHWASDRQVAFGTKCNKLIVMDLVSKQMVQIPSLQNSGQSSPADCPCGIHSIAVNFSRSLLATGGENTNDLAVYRLPTFDPVCLGEQGHSDWLFDIKWLDDEFVVTGSRDSKMALWCIKDDKDSDASTTSVSHIPMRSPDYGYDIVTPLTVKSCKKAEKVRALGYNHNNHEIAALSLNAYVHFWDAKHFIQKCSRKLTYPRENVCMAVCPDKGLYAVGSQSHVTLLDSRAPKHVGCIVSKQRGCGIRSINFNHDMLTIGTGAATIYFYDMIAGKYLELNCGHPCSLTAGKGWLLHDETYQDFFVDQEYPNAIYTHCFDNSGTKLFAAGGPLPAGLWGNYAGLWQ</sequence>
<dbReference type="SMART" id="SM00320">
    <property type="entry name" value="WD40"/>
    <property type="match status" value="4"/>
</dbReference>
<evidence type="ECO:0000313" key="12">
    <source>
        <dbReference type="EMBL" id="KAK2165867.1"/>
    </source>
</evidence>
<comment type="similarity">
    <text evidence="9">Belongs to the WD repeat DCAF12 family.</text>
</comment>
<evidence type="ECO:0000256" key="7">
    <source>
        <dbReference type="ARBA" id="ARBA00022786"/>
    </source>
</evidence>
<evidence type="ECO:0000259" key="11">
    <source>
        <dbReference type="Pfam" id="PF23760"/>
    </source>
</evidence>
<dbReference type="Gene3D" id="2.130.10.10">
    <property type="entry name" value="YVTN repeat-like/Quinoprotein amine dehydrogenase"/>
    <property type="match status" value="2"/>
</dbReference>
<dbReference type="InterPro" id="IPR036322">
    <property type="entry name" value="WD40_repeat_dom_sf"/>
</dbReference>
<evidence type="ECO:0000256" key="6">
    <source>
        <dbReference type="ARBA" id="ARBA00022737"/>
    </source>
</evidence>
<dbReference type="EMBL" id="JAODUO010001345">
    <property type="protein sequence ID" value="KAK2165867.1"/>
    <property type="molecule type" value="Genomic_DNA"/>
</dbReference>
<evidence type="ECO:0000256" key="8">
    <source>
        <dbReference type="ARBA" id="ARBA00023242"/>
    </source>
</evidence>
<dbReference type="PROSITE" id="PS50082">
    <property type="entry name" value="WD_REPEATS_2"/>
    <property type="match status" value="1"/>
</dbReference>
<keyword evidence="13" id="KW-1185">Reference proteome</keyword>
<evidence type="ECO:0000256" key="3">
    <source>
        <dbReference type="ARBA" id="ARBA00004906"/>
    </source>
</evidence>
<feature type="repeat" description="WD" evidence="10">
    <location>
        <begin position="162"/>
        <end position="202"/>
    </location>
</feature>
<dbReference type="InterPro" id="IPR056151">
    <property type="entry name" value="Beta-prop_DCAF12"/>
</dbReference>
<dbReference type="InterPro" id="IPR001680">
    <property type="entry name" value="WD40_rpt"/>
</dbReference>
<protein>
    <recommendedName>
        <fullName evidence="11">DDB1- and CUL4-associated factor 12 beta-propeller domain-containing protein</fullName>
    </recommendedName>
</protein>
<dbReference type="PANTHER" id="PTHR19860">
    <property type="entry name" value="DDB1- AND CUL4-ASSOCIATED FACTOR 12-RELATED"/>
    <property type="match status" value="1"/>
</dbReference>
<gene>
    <name evidence="12" type="ORF">NP493_1346g00011</name>
</gene>
<comment type="caution">
    <text evidence="12">The sequence shown here is derived from an EMBL/GenBank/DDBJ whole genome shotgun (WGS) entry which is preliminary data.</text>
</comment>
<comment type="subcellular location">
    <subcellularLocation>
        <location evidence="2">Cytoplasm</location>
    </subcellularLocation>
    <subcellularLocation>
        <location evidence="1">Nucleus</location>
    </subcellularLocation>
</comment>
<dbReference type="Pfam" id="PF23760">
    <property type="entry name" value="Beta-prop_DCAF12"/>
    <property type="match status" value="1"/>
</dbReference>
<evidence type="ECO:0000256" key="2">
    <source>
        <dbReference type="ARBA" id="ARBA00004496"/>
    </source>
</evidence>
<organism evidence="12 13">
    <name type="scientific">Ridgeia piscesae</name>
    <name type="common">Tubeworm</name>
    <dbReference type="NCBI Taxonomy" id="27915"/>
    <lineage>
        <taxon>Eukaryota</taxon>
        <taxon>Metazoa</taxon>
        <taxon>Spiralia</taxon>
        <taxon>Lophotrochozoa</taxon>
        <taxon>Annelida</taxon>
        <taxon>Polychaeta</taxon>
        <taxon>Sedentaria</taxon>
        <taxon>Canalipalpata</taxon>
        <taxon>Sabellida</taxon>
        <taxon>Siboglinidae</taxon>
        <taxon>Ridgeia</taxon>
    </lineage>
</organism>
<accession>A0AAD9K711</accession>
<keyword evidence="4" id="KW-0963">Cytoplasm</keyword>